<keyword evidence="4" id="KW-1133">Transmembrane helix</keyword>
<dbReference type="ExpressionAtlas" id="M0ZW51">
    <property type="expression patterns" value="baseline and differential"/>
</dbReference>
<feature type="transmembrane region" description="Helical" evidence="4">
    <location>
        <begin position="210"/>
        <end position="230"/>
    </location>
</feature>
<accession>M0ZW51</accession>
<keyword evidence="1" id="KW-0560">Oxidoreductase</keyword>
<dbReference type="Gene3D" id="1.10.520.10">
    <property type="match status" value="1"/>
</dbReference>
<comment type="similarity">
    <text evidence="2">Belongs to the peroxidase family.</text>
</comment>
<evidence type="ECO:0000256" key="3">
    <source>
        <dbReference type="SAM" id="MobiDB-lite"/>
    </source>
</evidence>
<evidence type="ECO:0000256" key="2">
    <source>
        <dbReference type="RuleBase" id="RU004241"/>
    </source>
</evidence>
<dbReference type="Gene3D" id="1.10.420.10">
    <property type="entry name" value="Peroxidase, domain 2"/>
    <property type="match status" value="1"/>
</dbReference>
<evidence type="ECO:0000259" key="5">
    <source>
        <dbReference type="Pfam" id="PF00141"/>
    </source>
</evidence>
<dbReference type="Gramene" id="PGSC0003DMT400009377">
    <property type="protein sequence ID" value="PGSC0003DMT400009377"/>
    <property type="gene ID" value="PGSC0003DMG400003645"/>
</dbReference>
<gene>
    <name evidence="6" type="primary">LOC102597359</name>
</gene>
<reference evidence="7" key="1">
    <citation type="journal article" date="2011" name="Nature">
        <title>Genome sequence and analysis of the tuber crop potato.</title>
        <authorList>
            <consortium name="The Potato Genome Sequencing Consortium"/>
        </authorList>
    </citation>
    <scope>NUCLEOTIDE SEQUENCE [LARGE SCALE GENOMIC DNA]</scope>
    <source>
        <strain evidence="7">cv. DM1-3 516 R44</strain>
    </source>
</reference>
<dbReference type="Proteomes" id="UP000011115">
    <property type="component" value="Unassembled WGS sequence"/>
</dbReference>
<dbReference type="InterPro" id="IPR002207">
    <property type="entry name" value="Peroxidase_I"/>
</dbReference>
<evidence type="ECO:0000256" key="1">
    <source>
        <dbReference type="ARBA" id="ARBA00023002"/>
    </source>
</evidence>
<dbReference type="GO" id="GO:0020037">
    <property type="term" value="F:heme binding"/>
    <property type="evidence" value="ECO:0007669"/>
    <property type="project" value="InterPro"/>
</dbReference>
<protein>
    <submittedName>
        <fullName evidence="6">Ascorbate peroxidase</fullName>
    </submittedName>
</protein>
<dbReference type="GO" id="GO:0004601">
    <property type="term" value="F:peroxidase activity"/>
    <property type="evidence" value="ECO:0007669"/>
    <property type="project" value="InterPro"/>
</dbReference>
<dbReference type="AlphaFoldDB" id="M0ZW51"/>
<dbReference type="Pfam" id="PF00141">
    <property type="entry name" value="peroxidase"/>
    <property type="match status" value="1"/>
</dbReference>
<dbReference type="EnsemblPlants" id="PGSC0003DMT400009377">
    <property type="protein sequence ID" value="PGSC0003DMT400009377"/>
    <property type="gene ID" value="PGSC0003DMG400003645"/>
</dbReference>
<dbReference type="GO" id="GO:0034599">
    <property type="term" value="P:cellular response to oxidative stress"/>
    <property type="evidence" value="ECO:0007669"/>
    <property type="project" value="InterPro"/>
</dbReference>
<sequence>MAPRVDEKYREEINKARIELENLVKSKEFSAPDFLRLAYASQFTIANSHHDDNAGNTTSTDDATKKKTQSPNNNSLKTIAKIKANHPIITYPDLYQLAGIVAVKELGGLDIEFVPGRTESLISPDESCLPDVKQIPAELRDVFRKVEISDPKHIVALYGGLKLHKEDFFEDYEEAHKKLADLGLPYSAFIKSTLEKSASQVKKVLGAQKAVGVGVAVAAAVVILSFFYVINRRTAKHSPHQFQ</sequence>
<name>M0ZW51_SOLTU</name>
<evidence type="ECO:0000313" key="7">
    <source>
        <dbReference type="Proteomes" id="UP000011115"/>
    </source>
</evidence>
<dbReference type="PRINTS" id="PR00459">
    <property type="entry name" value="ASPEROXIDASE"/>
</dbReference>
<keyword evidence="4" id="KW-0812">Transmembrane</keyword>
<dbReference type="PANTHER" id="PTHR31356:SF41">
    <property type="entry name" value="L-ASCORBATE PEROXIDASE 3, PEROXISOMAL-LIKE"/>
    <property type="match status" value="1"/>
</dbReference>
<proteinExistence type="inferred from homology"/>
<organism evidence="6 7">
    <name type="scientific">Solanum tuberosum</name>
    <name type="common">Potato</name>
    <dbReference type="NCBI Taxonomy" id="4113"/>
    <lineage>
        <taxon>Eukaryota</taxon>
        <taxon>Viridiplantae</taxon>
        <taxon>Streptophyta</taxon>
        <taxon>Embryophyta</taxon>
        <taxon>Tracheophyta</taxon>
        <taxon>Spermatophyta</taxon>
        <taxon>Magnoliopsida</taxon>
        <taxon>eudicotyledons</taxon>
        <taxon>Gunneridae</taxon>
        <taxon>Pentapetalae</taxon>
        <taxon>asterids</taxon>
        <taxon>lamiids</taxon>
        <taxon>Solanales</taxon>
        <taxon>Solanaceae</taxon>
        <taxon>Solanoideae</taxon>
        <taxon>Solaneae</taxon>
        <taxon>Solanum</taxon>
    </lineage>
</organism>
<feature type="domain" description="Plant heme peroxidase family profile" evidence="5">
    <location>
        <begin position="19"/>
        <end position="160"/>
    </location>
</feature>
<dbReference type="InterPro" id="IPR044831">
    <property type="entry name" value="Ccp1-like"/>
</dbReference>
<dbReference type="SUPFAM" id="SSF48113">
    <property type="entry name" value="Heme-dependent peroxidases"/>
    <property type="match status" value="1"/>
</dbReference>
<dbReference type="InterPro" id="IPR002016">
    <property type="entry name" value="Haem_peroxidase"/>
</dbReference>
<reference evidence="6" key="2">
    <citation type="submission" date="2015-06" db="UniProtKB">
        <authorList>
            <consortium name="EnsemblPlants"/>
        </authorList>
    </citation>
    <scope>IDENTIFICATION</scope>
    <source>
        <strain evidence="6">DM1-3 516 R44</strain>
    </source>
</reference>
<evidence type="ECO:0000256" key="4">
    <source>
        <dbReference type="SAM" id="Phobius"/>
    </source>
</evidence>
<keyword evidence="7" id="KW-1185">Reference proteome</keyword>
<dbReference type="OrthoDB" id="2859658at2759"/>
<keyword evidence="4" id="KW-0472">Membrane</keyword>
<dbReference type="PANTHER" id="PTHR31356">
    <property type="entry name" value="THYLAKOID LUMENAL 29 KDA PROTEIN, CHLOROPLASTIC-RELATED"/>
    <property type="match status" value="1"/>
</dbReference>
<feature type="region of interest" description="Disordered" evidence="3">
    <location>
        <begin position="48"/>
        <end position="74"/>
    </location>
</feature>
<evidence type="ECO:0000313" key="6">
    <source>
        <dbReference type="EnsemblPlants" id="PGSC0003DMT400009377"/>
    </source>
</evidence>
<dbReference type="InterPro" id="IPR010255">
    <property type="entry name" value="Haem_peroxidase_sf"/>
</dbReference>